<name>A0A8X6SN89_TRICX</name>
<accession>A0A8X6SN89</accession>
<reference evidence="1" key="1">
    <citation type="submission" date="2020-08" db="EMBL/GenBank/DDBJ databases">
        <title>Multicomponent nature underlies the extraordinary mechanical properties of spider dragline silk.</title>
        <authorList>
            <person name="Kono N."/>
            <person name="Nakamura H."/>
            <person name="Mori M."/>
            <person name="Yoshida Y."/>
            <person name="Ohtoshi R."/>
            <person name="Malay A.D."/>
            <person name="Moran D.A.P."/>
            <person name="Tomita M."/>
            <person name="Numata K."/>
            <person name="Arakawa K."/>
        </authorList>
    </citation>
    <scope>NUCLEOTIDE SEQUENCE</scope>
</reference>
<dbReference type="EMBL" id="BMAU01021329">
    <property type="protein sequence ID" value="GFY14430.1"/>
    <property type="molecule type" value="Genomic_DNA"/>
</dbReference>
<keyword evidence="2" id="KW-1185">Reference proteome</keyword>
<dbReference type="AlphaFoldDB" id="A0A8X6SN89"/>
<proteinExistence type="predicted"/>
<organism evidence="1 2">
    <name type="scientific">Trichonephila clavipes</name>
    <name type="common">Golden silk orbweaver</name>
    <name type="synonym">Nephila clavipes</name>
    <dbReference type="NCBI Taxonomy" id="2585209"/>
    <lineage>
        <taxon>Eukaryota</taxon>
        <taxon>Metazoa</taxon>
        <taxon>Ecdysozoa</taxon>
        <taxon>Arthropoda</taxon>
        <taxon>Chelicerata</taxon>
        <taxon>Arachnida</taxon>
        <taxon>Araneae</taxon>
        <taxon>Araneomorphae</taxon>
        <taxon>Entelegynae</taxon>
        <taxon>Araneoidea</taxon>
        <taxon>Nephilidae</taxon>
        <taxon>Trichonephila</taxon>
    </lineage>
</organism>
<dbReference type="Proteomes" id="UP000887159">
    <property type="component" value="Unassembled WGS sequence"/>
</dbReference>
<gene>
    <name evidence="1" type="ORF">TNCV_1314841</name>
</gene>
<protein>
    <submittedName>
        <fullName evidence="1">Uncharacterized protein</fullName>
    </submittedName>
</protein>
<evidence type="ECO:0000313" key="2">
    <source>
        <dbReference type="Proteomes" id="UP000887159"/>
    </source>
</evidence>
<comment type="caution">
    <text evidence="1">The sequence shown here is derived from an EMBL/GenBank/DDBJ whole genome shotgun (WGS) entry which is preliminary data.</text>
</comment>
<evidence type="ECO:0000313" key="1">
    <source>
        <dbReference type="EMBL" id="GFY14430.1"/>
    </source>
</evidence>
<sequence>MLNSCVMHRHTGPAPGIMVWGGIGYHSRSTLVRIADFIQINAVMSSRTEKNPCNARLSRGETYHPTSRRGERYFGKGNFNDIDLEITHKPGSNNIEKERGNFRRQKVLHMIKPVQRRVMPLHKLRE</sequence>